<keyword evidence="3" id="KW-1185">Reference proteome</keyword>
<dbReference type="AlphaFoldDB" id="A0A1X0A4D2"/>
<dbReference type="Proteomes" id="UP000192448">
    <property type="component" value="Unassembled WGS sequence"/>
</dbReference>
<name>A0A1X0A4D2_9MYCO</name>
<gene>
    <name evidence="2" type="ORF">BST13_33740</name>
</gene>
<comment type="caution">
    <text evidence="2">The sequence shown here is derived from an EMBL/GenBank/DDBJ whole genome shotgun (WGS) entry which is preliminary data.</text>
</comment>
<evidence type="ECO:0000313" key="3">
    <source>
        <dbReference type="Proteomes" id="UP000192448"/>
    </source>
</evidence>
<proteinExistence type="predicted"/>
<protein>
    <submittedName>
        <fullName evidence="2">Uncharacterized protein</fullName>
    </submittedName>
</protein>
<organism evidence="2 3">
    <name type="scientific">Mycobacterium aquaticum</name>
    <dbReference type="NCBI Taxonomy" id="1927124"/>
    <lineage>
        <taxon>Bacteria</taxon>
        <taxon>Bacillati</taxon>
        <taxon>Actinomycetota</taxon>
        <taxon>Actinomycetes</taxon>
        <taxon>Mycobacteriales</taxon>
        <taxon>Mycobacteriaceae</taxon>
        <taxon>Mycobacterium</taxon>
    </lineage>
</organism>
<evidence type="ECO:0000256" key="1">
    <source>
        <dbReference type="SAM" id="MobiDB-lite"/>
    </source>
</evidence>
<sequence length="212" mass="23804">MTEYQRNRQAEQPRGAVKVHAHLHGLTLNDAVYLYEAGAFEGIPCAVTGCGQAIEWSGEVDEWQHHATKLVRCAGNRGVATPPDWYVGDPVLDEAFEDLTADDGLAQDLAEATPFEEREQIGEAIARESAEAHAAHRRRPPRVDGDPYDTEFARGIMAGLQHKPIYQGTVQTDEIERRRLRNRDANRARRAMRRARVKRSRARFAHNRSAAA</sequence>
<feature type="region of interest" description="Disordered" evidence="1">
    <location>
        <begin position="129"/>
        <end position="148"/>
    </location>
</feature>
<feature type="compositionally biased region" description="Basic residues" evidence="1">
    <location>
        <begin position="188"/>
        <end position="206"/>
    </location>
</feature>
<accession>A0A1X0A4D2</accession>
<dbReference type="STRING" id="1927124.BST13_33740"/>
<dbReference type="EMBL" id="MVHF01000055">
    <property type="protein sequence ID" value="ORA24933.1"/>
    <property type="molecule type" value="Genomic_DNA"/>
</dbReference>
<feature type="region of interest" description="Disordered" evidence="1">
    <location>
        <begin position="180"/>
        <end position="212"/>
    </location>
</feature>
<reference evidence="2 3" key="1">
    <citation type="submission" date="2017-02" db="EMBL/GenBank/DDBJ databases">
        <title>The new phylogeny of genus Mycobacterium.</title>
        <authorList>
            <person name="Tortoli E."/>
            <person name="Trovato A."/>
            <person name="Cirillo D.M."/>
        </authorList>
    </citation>
    <scope>NUCLEOTIDE SEQUENCE [LARGE SCALE GENOMIC DNA]</scope>
    <source>
        <strain evidence="2 3">RW6</strain>
    </source>
</reference>
<evidence type="ECO:0000313" key="2">
    <source>
        <dbReference type="EMBL" id="ORA24933.1"/>
    </source>
</evidence>